<dbReference type="AlphaFoldDB" id="A0AAD5K4J3"/>
<sequence length="534" mass="61779">MAANTSRPPDYRPPPGPPPPPSLQQQPSSNIKYASPPPREVKPNQFPKLNNVVTVEHCHYYLSLMEQFLLYKEKFDPFHLKILLARAERRYIQWRHIIQSSFSRSGYKPFVPPLDVAYLWHAHMLSPFRYFEDAIRLNQTSIFKMNLPLRQLYQNATSYLDPTVMNTWALYYGNDEPYMLTPENVVVGTTTVDCSFCSSSMQCSWIEYADWRHDPFMGIHCHTCRSSTTVGTTSVVRLNEDIESRSFLIAGTLLEKNGNIKQPGRFQIQRTMAHVMKIAEEKLLPEFRLLVPQRSMDQIIGFIQDMADPNKNTFYGKGSSMQKTQDWHRTATPLLVNALRGCYQNNPSPFSLDLIQAVGRQQDFNIKAVIKIDWQSPFGIVRGIRQYNEFLKMIMMYPSQVMVPTLEIDLAWHTHMLHPAAYRIFTFKYTGQYVNHDDNIVPERLKQFADGTDKVWRETNGHNLINKNVRELNEKIHNGNDKKSKRGSTFFGKIRKTFNPGLSSVDYNPGTLMDATDKFVVESTRILSRRTKSS</sequence>
<dbReference type="Proteomes" id="UP001209540">
    <property type="component" value="Unassembled WGS sequence"/>
</dbReference>
<name>A0AAD5K4J3_9FUNG</name>
<evidence type="ECO:0000313" key="2">
    <source>
        <dbReference type="EMBL" id="KAI9250523.1"/>
    </source>
</evidence>
<dbReference type="PANTHER" id="PTHR34365">
    <property type="entry name" value="ENOLASE (DUF1399)"/>
    <property type="match status" value="1"/>
</dbReference>
<protein>
    <submittedName>
        <fullName evidence="2">Uncharacterized protein</fullName>
    </submittedName>
</protein>
<organism evidence="2 3">
    <name type="scientific">Phascolomyces articulosus</name>
    <dbReference type="NCBI Taxonomy" id="60185"/>
    <lineage>
        <taxon>Eukaryota</taxon>
        <taxon>Fungi</taxon>
        <taxon>Fungi incertae sedis</taxon>
        <taxon>Mucoromycota</taxon>
        <taxon>Mucoromycotina</taxon>
        <taxon>Mucoromycetes</taxon>
        <taxon>Mucorales</taxon>
        <taxon>Lichtheimiaceae</taxon>
        <taxon>Phascolomyces</taxon>
    </lineage>
</organism>
<keyword evidence="3" id="KW-1185">Reference proteome</keyword>
<proteinExistence type="predicted"/>
<dbReference type="InterPro" id="IPR009836">
    <property type="entry name" value="GRDP-like"/>
</dbReference>
<dbReference type="Pfam" id="PF07173">
    <property type="entry name" value="GRDP-like"/>
    <property type="match status" value="2"/>
</dbReference>
<evidence type="ECO:0000313" key="3">
    <source>
        <dbReference type="Proteomes" id="UP001209540"/>
    </source>
</evidence>
<evidence type="ECO:0000256" key="1">
    <source>
        <dbReference type="SAM" id="MobiDB-lite"/>
    </source>
</evidence>
<reference evidence="2" key="1">
    <citation type="journal article" date="2022" name="IScience">
        <title>Evolution of zygomycete secretomes and the origins of terrestrial fungal ecologies.</title>
        <authorList>
            <person name="Chang Y."/>
            <person name="Wang Y."/>
            <person name="Mondo S."/>
            <person name="Ahrendt S."/>
            <person name="Andreopoulos W."/>
            <person name="Barry K."/>
            <person name="Beard J."/>
            <person name="Benny G.L."/>
            <person name="Blankenship S."/>
            <person name="Bonito G."/>
            <person name="Cuomo C."/>
            <person name="Desiro A."/>
            <person name="Gervers K.A."/>
            <person name="Hundley H."/>
            <person name="Kuo A."/>
            <person name="LaButti K."/>
            <person name="Lang B.F."/>
            <person name="Lipzen A."/>
            <person name="O'Donnell K."/>
            <person name="Pangilinan J."/>
            <person name="Reynolds N."/>
            <person name="Sandor L."/>
            <person name="Smith M.E."/>
            <person name="Tsang A."/>
            <person name="Grigoriev I.V."/>
            <person name="Stajich J.E."/>
            <person name="Spatafora J.W."/>
        </authorList>
    </citation>
    <scope>NUCLEOTIDE SEQUENCE</scope>
    <source>
        <strain evidence="2">RSA 2281</strain>
    </source>
</reference>
<comment type="caution">
    <text evidence="2">The sequence shown here is derived from an EMBL/GenBank/DDBJ whole genome shotgun (WGS) entry which is preliminary data.</text>
</comment>
<feature type="region of interest" description="Disordered" evidence="1">
    <location>
        <begin position="1"/>
        <end position="45"/>
    </location>
</feature>
<dbReference type="PANTHER" id="PTHR34365:SF7">
    <property type="entry name" value="GLYCINE-RICH DOMAIN-CONTAINING PROTEIN 1"/>
    <property type="match status" value="1"/>
</dbReference>
<gene>
    <name evidence="2" type="ORF">BDA99DRAFT_209677</name>
</gene>
<feature type="compositionally biased region" description="Pro residues" evidence="1">
    <location>
        <begin position="11"/>
        <end position="22"/>
    </location>
</feature>
<reference evidence="2" key="2">
    <citation type="submission" date="2023-02" db="EMBL/GenBank/DDBJ databases">
        <authorList>
            <consortium name="DOE Joint Genome Institute"/>
            <person name="Mondo S.J."/>
            <person name="Chang Y."/>
            <person name="Wang Y."/>
            <person name="Ahrendt S."/>
            <person name="Andreopoulos W."/>
            <person name="Barry K."/>
            <person name="Beard J."/>
            <person name="Benny G.L."/>
            <person name="Blankenship S."/>
            <person name="Bonito G."/>
            <person name="Cuomo C."/>
            <person name="Desiro A."/>
            <person name="Gervers K.A."/>
            <person name="Hundley H."/>
            <person name="Kuo A."/>
            <person name="LaButti K."/>
            <person name="Lang B.F."/>
            <person name="Lipzen A."/>
            <person name="O'Donnell K."/>
            <person name="Pangilinan J."/>
            <person name="Reynolds N."/>
            <person name="Sandor L."/>
            <person name="Smith M.W."/>
            <person name="Tsang A."/>
            <person name="Grigoriev I.V."/>
            <person name="Stajich J.E."/>
            <person name="Spatafora J.W."/>
        </authorList>
    </citation>
    <scope>NUCLEOTIDE SEQUENCE</scope>
    <source>
        <strain evidence="2">RSA 2281</strain>
    </source>
</reference>
<dbReference type="EMBL" id="JAIXMP010000032">
    <property type="protein sequence ID" value="KAI9250523.1"/>
    <property type="molecule type" value="Genomic_DNA"/>
</dbReference>
<accession>A0AAD5K4J3</accession>